<protein>
    <submittedName>
        <fullName evidence="6">DNA-binding transcriptional LysR family regulator</fullName>
    </submittedName>
</protein>
<keyword evidence="7" id="KW-1185">Reference proteome</keyword>
<dbReference type="Gene3D" id="3.40.190.290">
    <property type="match status" value="1"/>
</dbReference>
<dbReference type="InterPro" id="IPR036388">
    <property type="entry name" value="WH-like_DNA-bd_sf"/>
</dbReference>
<evidence type="ECO:0000256" key="1">
    <source>
        <dbReference type="ARBA" id="ARBA00009437"/>
    </source>
</evidence>
<proteinExistence type="inferred from homology"/>
<dbReference type="PANTHER" id="PTHR30419:SF28">
    <property type="entry name" value="HTH-TYPE TRANSCRIPTIONAL REGULATOR BSDA"/>
    <property type="match status" value="1"/>
</dbReference>
<evidence type="ECO:0000256" key="2">
    <source>
        <dbReference type="ARBA" id="ARBA00023015"/>
    </source>
</evidence>
<dbReference type="SUPFAM" id="SSF46785">
    <property type="entry name" value="Winged helix' DNA-binding domain"/>
    <property type="match status" value="1"/>
</dbReference>
<dbReference type="PANTHER" id="PTHR30419">
    <property type="entry name" value="HTH-TYPE TRANSCRIPTIONAL REGULATOR YBHD"/>
    <property type="match status" value="1"/>
</dbReference>
<evidence type="ECO:0000256" key="3">
    <source>
        <dbReference type="ARBA" id="ARBA00023125"/>
    </source>
</evidence>
<comment type="caution">
    <text evidence="6">The sequence shown here is derived from an EMBL/GenBank/DDBJ whole genome shotgun (WGS) entry which is preliminary data.</text>
</comment>
<dbReference type="InterPro" id="IPR000847">
    <property type="entry name" value="LysR_HTH_N"/>
</dbReference>
<dbReference type="PRINTS" id="PR00039">
    <property type="entry name" value="HTHLYSR"/>
</dbReference>
<reference evidence="6 7" key="1">
    <citation type="submission" date="2020-08" db="EMBL/GenBank/DDBJ databases">
        <title>Sequencing the genomes of 1000 actinobacteria strains.</title>
        <authorList>
            <person name="Klenk H.-P."/>
        </authorList>
    </citation>
    <scope>NUCLEOTIDE SEQUENCE [LARGE SCALE GENOMIC DNA]</scope>
    <source>
        <strain evidence="6 7">DSM 45518</strain>
    </source>
</reference>
<dbReference type="AlphaFoldDB" id="A0A7W7FZS4"/>
<dbReference type="GO" id="GO:0005829">
    <property type="term" value="C:cytosol"/>
    <property type="evidence" value="ECO:0007669"/>
    <property type="project" value="TreeGrafter"/>
</dbReference>
<sequence>MQIEDLRALLALGEHEHVTEAAAALGTTQPTLSRLLARVEGELGARLFERDARGAHPNPYGEMVLTAARDIVGRHDRLRRDLAGLLDPESGTVRLAFLDSMATSLVPKILRAVRRQAPHLRVELRQEPAHEIMRDVDSGTAELALVSPQPEGPYGWLPLQRQGLSLIVPPGHRLAARRRARLADVAGQDLITVPAGFGFRRLVDDLFAAAGVTVRIVLEIGDLATVEGLVGAGLGVAVVPDQFVGATGTHGLPVTAPGAERVVGLTWRSDRRLTPGADRFRALVDQSGPF</sequence>
<dbReference type="PROSITE" id="PS50931">
    <property type="entry name" value="HTH_LYSR"/>
    <property type="match status" value="1"/>
</dbReference>
<dbReference type="GO" id="GO:0003700">
    <property type="term" value="F:DNA-binding transcription factor activity"/>
    <property type="evidence" value="ECO:0007669"/>
    <property type="project" value="InterPro"/>
</dbReference>
<keyword evidence="2" id="KW-0805">Transcription regulation</keyword>
<keyword evidence="4" id="KW-0804">Transcription</keyword>
<dbReference type="InterPro" id="IPR050950">
    <property type="entry name" value="HTH-type_LysR_regulators"/>
</dbReference>
<dbReference type="EMBL" id="JACHMF010000001">
    <property type="protein sequence ID" value="MBB4692393.1"/>
    <property type="molecule type" value="Genomic_DNA"/>
</dbReference>
<evidence type="ECO:0000313" key="7">
    <source>
        <dbReference type="Proteomes" id="UP000542742"/>
    </source>
</evidence>
<accession>A0A7W7FZS4</accession>
<dbReference type="Gene3D" id="1.10.10.10">
    <property type="entry name" value="Winged helix-like DNA-binding domain superfamily/Winged helix DNA-binding domain"/>
    <property type="match status" value="1"/>
</dbReference>
<dbReference type="Proteomes" id="UP000542742">
    <property type="component" value="Unassembled WGS sequence"/>
</dbReference>
<dbReference type="InterPro" id="IPR036390">
    <property type="entry name" value="WH_DNA-bd_sf"/>
</dbReference>
<comment type="similarity">
    <text evidence="1">Belongs to the LysR transcriptional regulatory family.</text>
</comment>
<gene>
    <name evidence="6" type="ORF">BKA14_002541</name>
</gene>
<dbReference type="InterPro" id="IPR005119">
    <property type="entry name" value="LysR_subst-bd"/>
</dbReference>
<dbReference type="RefSeq" id="WP_184951114.1">
    <property type="nucleotide sequence ID" value="NZ_JACHMF010000001.1"/>
</dbReference>
<evidence type="ECO:0000256" key="4">
    <source>
        <dbReference type="ARBA" id="ARBA00023163"/>
    </source>
</evidence>
<feature type="domain" description="HTH lysR-type" evidence="5">
    <location>
        <begin position="1"/>
        <end position="58"/>
    </location>
</feature>
<name>A0A7W7FZS4_9ACTN</name>
<dbReference type="SUPFAM" id="SSF53850">
    <property type="entry name" value="Periplasmic binding protein-like II"/>
    <property type="match status" value="1"/>
</dbReference>
<keyword evidence="3 6" id="KW-0238">DNA-binding</keyword>
<dbReference type="Pfam" id="PF00126">
    <property type="entry name" value="HTH_1"/>
    <property type="match status" value="1"/>
</dbReference>
<dbReference type="Pfam" id="PF03466">
    <property type="entry name" value="LysR_substrate"/>
    <property type="match status" value="1"/>
</dbReference>
<evidence type="ECO:0000313" key="6">
    <source>
        <dbReference type="EMBL" id="MBB4692393.1"/>
    </source>
</evidence>
<evidence type="ECO:0000259" key="5">
    <source>
        <dbReference type="PROSITE" id="PS50931"/>
    </source>
</evidence>
<organism evidence="6 7">
    <name type="scientific">Paractinoplanes abujensis</name>
    <dbReference type="NCBI Taxonomy" id="882441"/>
    <lineage>
        <taxon>Bacteria</taxon>
        <taxon>Bacillati</taxon>
        <taxon>Actinomycetota</taxon>
        <taxon>Actinomycetes</taxon>
        <taxon>Micromonosporales</taxon>
        <taxon>Micromonosporaceae</taxon>
        <taxon>Paractinoplanes</taxon>
    </lineage>
</organism>
<dbReference type="GO" id="GO:0003677">
    <property type="term" value="F:DNA binding"/>
    <property type="evidence" value="ECO:0007669"/>
    <property type="project" value="UniProtKB-KW"/>
</dbReference>